<protein>
    <recommendedName>
        <fullName evidence="6">Ankyrin</fullName>
    </recommendedName>
</protein>
<evidence type="ECO:0000313" key="4">
    <source>
        <dbReference type="EMBL" id="OCK73210.1"/>
    </source>
</evidence>
<keyword evidence="2 3" id="KW-0040">ANK repeat</keyword>
<keyword evidence="5" id="KW-1185">Reference proteome</keyword>
<dbReference type="PROSITE" id="PS50297">
    <property type="entry name" value="ANK_REP_REGION"/>
    <property type="match status" value="1"/>
</dbReference>
<evidence type="ECO:0000256" key="2">
    <source>
        <dbReference type="ARBA" id="ARBA00023043"/>
    </source>
</evidence>
<evidence type="ECO:0000313" key="5">
    <source>
        <dbReference type="Proteomes" id="UP000250266"/>
    </source>
</evidence>
<dbReference type="Pfam" id="PF12796">
    <property type="entry name" value="Ank_2"/>
    <property type="match status" value="1"/>
</dbReference>
<evidence type="ECO:0000256" key="3">
    <source>
        <dbReference type="PROSITE-ProRule" id="PRU00023"/>
    </source>
</evidence>
<feature type="repeat" description="ANK" evidence="3">
    <location>
        <begin position="59"/>
        <end position="92"/>
    </location>
</feature>
<dbReference type="Proteomes" id="UP000250266">
    <property type="component" value="Unassembled WGS sequence"/>
</dbReference>
<evidence type="ECO:0008006" key="6">
    <source>
        <dbReference type="Google" id="ProtNLM"/>
    </source>
</evidence>
<sequence length="96" mass="10673">MDPQRRKRSHIILCSYLHIRRQRSKLFSIVHIWAYFGIHQIALDLLETGKADIDSKDGHGRTPLSLAAGNGHEAVVKQLLATGKADVDSKDGDGRT</sequence>
<dbReference type="PANTHER" id="PTHR24198">
    <property type="entry name" value="ANKYRIN REPEAT AND PROTEIN KINASE DOMAIN-CONTAINING PROTEIN"/>
    <property type="match status" value="1"/>
</dbReference>
<feature type="non-terminal residue" evidence="4">
    <location>
        <position position="96"/>
    </location>
</feature>
<dbReference type="PROSITE" id="PS50088">
    <property type="entry name" value="ANK_REPEAT"/>
    <property type="match status" value="1"/>
</dbReference>
<dbReference type="InterPro" id="IPR036770">
    <property type="entry name" value="Ankyrin_rpt-contain_sf"/>
</dbReference>
<dbReference type="OrthoDB" id="20872at2759"/>
<organism evidence="4 5">
    <name type="scientific">Lepidopterella palustris CBS 459.81</name>
    <dbReference type="NCBI Taxonomy" id="1314670"/>
    <lineage>
        <taxon>Eukaryota</taxon>
        <taxon>Fungi</taxon>
        <taxon>Dikarya</taxon>
        <taxon>Ascomycota</taxon>
        <taxon>Pezizomycotina</taxon>
        <taxon>Dothideomycetes</taxon>
        <taxon>Pleosporomycetidae</taxon>
        <taxon>Mytilinidiales</taxon>
        <taxon>Argynnaceae</taxon>
        <taxon>Lepidopterella</taxon>
    </lineage>
</organism>
<proteinExistence type="predicted"/>
<dbReference type="PANTHER" id="PTHR24198:SF165">
    <property type="entry name" value="ANKYRIN REPEAT-CONTAINING PROTEIN-RELATED"/>
    <property type="match status" value="1"/>
</dbReference>
<dbReference type="SMART" id="SM00248">
    <property type="entry name" value="ANK"/>
    <property type="match status" value="1"/>
</dbReference>
<dbReference type="InterPro" id="IPR002110">
    <property type="entry name" value="Ankyrin_rpt"/>
</dbReference>
<name>A0A8E2DWV2_9PEZI</name>
<accession>A0A8E2DWV2</accession>
<dbReference type="AlphaFoldDB" id="A0A8E2DWV2"/>
<keyword evidence="1" id="KW-0677">Repeat</keyword>
<dbReference type="EMBL" id="KV745892">
    <property type="protein sequence ID" value="OCK73210.1"/>
    <property type="molecule type" value="Genomic_DNA"/>
</dbReference>
<dbReference type="SUPFAM" id="SSF48403">
    <property type="entry name" value="Ankyrin repeat"/>
    <property type="match status" value="1"/>
</dbReference>
<gene>
    <name evidence="4" type="ORF">K432DRAFT_313413</name>
</gene>
<evidence type="ECO:0000256" key="1">
    <source>
        <dbReference type="ARBA" id="ARBA00022737"/>
    </source>
</evidence>
<dbReference type="Gene3D" id="1.25.40.20">
    <property type="entry name" value="Ankyrin repeat-containing domain"/>
    <property type="match status" value="1"/>
</dbReference>
<reference evidence="4 5" key="1">
    <citation type="journal article" date="2016" name="Nat. Commun.">
        <title>Ectomycorrhizal ecology is imprinted in the genome of the dominant symbiotic fungus Cenococcum geophilum.</title>
        <authorList>
            <consortium name="DOE Joint Genome Institute"/>
            <person name="Peter M."/>
            <person name="Kohler A."/>
            <person name="Ohm R.A."/>
            <person name="Kuo A."/>
            <person name="Krutzmann J."/>
            <person name="Morin E."/>
            <person name="Arend M."/>
            <person name="Barry K.W."/>
            <person name="Binder M."/>
            <person name="Choi C."/>
            <person name="Clum A."/>
            <person name="Copeland A."/>
            <person name="Grisel N."/>
            <person name="Haridas S."/>
            <person name="Kipfer T."/>
            <person name="LaButti K."/>
            <person name="Lindquist E."/>
            <person name="Lipzen A."/>
            <person name="Maire R."/>
            <person name="Meier B."/>
            <person name="Mihaltcheva S."/>
            <person name="Molinier V."/>
            <person name="Murat C."/>
            <person name="Poggeler S."/>
            <person name="Quandt C.A."/>
            <person name="Sperisen C."/>
            <person name="Tritt A."/>
            <person name="Tisserant E."/>
            <person name="Crous P.W."/>
            <person name="Henrissat B."/>
            <person name="Nehls U."/>
            <person name="Egli S."/>
            <person name="Spatafora J.W."/>
            <person name="Grigoriev I.V."/>
            <person name="Martin F.M."/>
        </authorList>
    </citation>
    <scope>NUCLEOTIDE SEQUENCE [LARGE SCALE GENOMIC DNA]</scope>
    <source>
        <strain evidence="4 5">CBS 459.81</strain>
    </source>
</reference>